<dbReference type="EMBL" id="JBBPHU010000003">
    <property type="protein sequence ID" value="KAK7520604.1"/>
    <property type="molecule type" value="Genomic_DNA"/>
</dbReference>
<protein>
    <submittedName>
        <fullName evidence="1">Uncharacterized protein</fullName>
    </submittedName>
</protein>
<comment type="caution">
    <text evidence="1">The sequence shown here is derived from an EMBL/GenBank/DDBJ whole genome shotgun (WGS) entry which is preliminary data.</text>
</comment>
<evidence type="ECO:0000313" key="1">
    <source>
        <dbReference type="EMBL" id="KAK7520604.1"/>
    </source>
</evidence>
<feature type="non-terminal residue" evidence="1">
    <location>
        <position position="1"/>
    </location>
</feature>
<keyword evidence="2" id="KW-1185">Reference proteome</keyword>
<organism evidence="1 2">
    <name type="scientific">Phyllosticta citriasiana</name>
    <dbReference type="NCBI Taxonomy" id="595635"/>
    <lineage>
        <taxon>Eukaryota</taxon>
        <taxon>Fungi</taxon>
        <taxon>Dikarya</taxon>
        <taxon>Ascomycota</taxon>
        <taxon>Pezizomycotina</taxon>
        <taxon>Dothideomycetes</taxon>
        <taxon>Dothideomycetes incertae sedis</taxon>
        <taxon>Botryosphaeriales</taxon>
        <taxon>Phyllostictaceae</taxon>
        <taxon>Phyllosticta</taxon>
    </lineage>
</organism>
<name>A0ABR1KSU7_9PEZI</name>
<reference evidence="1 2" key="1">
    <citation type="submission" date="2024-04" db="EMBL/GenBank/DDBJ databases">
        <title>Phyllosticta paracitricarpa is synonymous to the EU quarantine fungus P. citricarpa based on phylogenomic analyses.</title>
        <authorList>
            <consortium name="Lawrence Berkeley National Laboratory"/>
            <person name="Van Ingen-Buijs V.A."/>
            <person name="Van Westerhoven A.C."/>
            <person name="Haridas S."/>
            <person name="Skiadas P."/>
            <person name="Martin F."/>
            <person name="Groenewald J.Z."/>
            <person name="Crous P.W."/>
            <person name="Seidl M.F."/>
        </authorList>
    </citation>
    <scope>NUCLEOTIDE SEQUENCE [LARGE SCALE GENOMIC DNA]</scope>
    <source>
        <strain evidence="1 2">CBS 123371</strain>
    </source>
</reference>
<feature type="non-terminal residue" evidence="1">
    <location>
        <position position="133"/>
    </location>
</feature>
<gene>
    <name evidence="1" type="ORF">IWZ03DRAFT_286794</name>
</gene>
<evidence type="ECO:0000313" key="2">
    <source>
        <dbReference type="Proteomes" id="UP001363622"/>
    </source>
</evidence>
<accession>A0ABR1KSU7</accession>
<sequence length="133" mass="15359">DLAVTLHQVRKDPPTIQVIVENKHPHSFITILLWDSPLDFLALPIGLFEIKPEGSDKPISMNRTEIKRKYPPNWELLLAMRPGDRRAQDIVLEPPFVPLEELRERGKTAKVSMKGRWRSVWKGDIDDVTEESL</sequence>
<dbReference type="Proteomes" id="UP001363622">
    <property type="component" value="Unassembled WGS sequence"/>
</dbReference>
<proteinExistence type="predicted"/>